<evidence type="ECO:0000259" key="1">
    <source>
        <dbReference type="PROSITE" id="PS50056"/>
    </source>
</evidence>
<dbReference type="EMBL" id="KV429036">
    <property type="protein sequence ID" value="KZT73554.1"/>
    <property type="molecule type" value="Genomic_DNA"/>
</dbReference>
<dbReference type="PROSITE" id="PS50056">
    <property type="entry name" value="TYR_PHOSPHATASE_2"/>
    <property type="match status" value="1"/>
</dbReference>
<dbReference type="PANTHER" id="PTHR31126:SF1">
    <property type="entry name" value="TYROSINE SPECIFIC PROTEIN PHOSPHATASES DOMAIN-CONTAINING PROTEIN"/>
    <property type="match status" value="1"/>
</dbReference>
<dbReference type="GO" id="GO:0004721">
    <property type="term" value="F:phosphoprotein phosphatase activity"/>
    <property type="evidence" value="ECO:0007669"/>
    <property type="project" value="InterPro"/>
</dbReference>
<feature type="domain" description="Tyrosine specific protein phosphatases" evidence="1">
    <location>
        <begin position="131"/>
        <end position="182"/>
    </location>
</feature>
<dbReference type="AlphaFoldDB" id="A0A165TJZ3"/>
<dbReference type="PANTHER" id="PTHR31126">
    <property type="entry name" value="TYROSINE-PROTEIN PHOSPHATASE"/>
    <property type="match status" value="1"/>
</dbReference>
<dbReference type="Proteomes" id="UP000076727">
    <property type="component" value="Unassembled WGS sequence"/>
</dbReference>
<name>A0A165TJZ3_9APHY</name>
<dbReference type="PROSITE" id="PS00383">
    <property type="entry name" value="TYR_PHOSPHATASE_1"/>
    <property type="match status" value="1"/>
</dbReference>
<dbReference type="InterPro" id="IPR016130">
    <property type="entry name" value="Tyr_Pase_AS"/>
</dbReference>
<proteinExistence type="predicted"/>
<sequence>MSTSNPEFTTLPRDVVTSTLSSPPFVVVDGVINIRDFGGYPSNQADSVVKPRSLFRSGEPNRITPGGIAVFRALGIKKVFDLRSDVEIAKYKTANPEVDGVQFVRSPILDIAFDPVGLAERLKLFETNEAEAFLTLYDQILRSGGRAVETVFLHLRDHPDEPCLLHCTAGKDRTGVFAALILSVLGASDEDIIKDYTLTTIGLQPALPLLAARFEKEQVYRDNRTGTINMATAKPETMRNLLDHIREKYGGVEKYLKAHTKLTENDFARIRANLLVPAQNTHL</sequence>
<evidence type="ECO:0000313" key="2">
    <source>
        <dbReference type="EMBL" id="KZT73554.1"/>
    </source>
</evidence>
<dbReference type="InterPro" id="IPR000387">
    <property type="entry name" value="Tyr_Pase_dom"/>
</dbReference>
<dbReference type="InterPro" id="IPR029021">
    <property type="entry name" value="Prot-tyrosine_phosphatase-like"/>
</dbReference>
<protein>
    <recommendedName>
        <fullName evidence="1">Tyrosine specific protein phosphatases domain-containing protein</fullName>
    </recommendedName>
</protein>
<dbReference type="Gene3D" id="3.90.190.10">
    <property type="entry name" value="Protein tyrosine phosphatase superfamily"/>
    <property type="match status" value="1"/>
</dbReference>
<accession>A0A165TJZ3</accession>
<organism evidence="2 3">
    <name type="scientific">Daedalea quercina L-15889</name>
    <dbReference type="NCBI Taxonomy" id="1314783"/>
    <lineage>
        <taxon>Eukaryota</taxon>
        <taxon>Fungi</taxon>
        <taxon>Dikarya</taxon>
        <taxon>Basidiomycota</taxon>
        <taxon>Agaricomycotina</taxon>
        <taxon>Agaricomycetes</taxon>
        <taxon>Polyporales</taxon>
        <taxon>Fomitopsis</taxon>
    </lineage>
</organism>
<reference evidence="2 3" key="1">
    <citation type="journal article" date="2016" name="Mol. Biol. Evol.">
        <title>Comparative Genomics of Early-Diverging Mushroom-Forming Fungi Provides Insights into the Origins of Lignocellulose Decay Capabilities.</title>
        <authorList>
            <person name="Nagy L.G."/>
            <person name="Riley R."/>
            <person name="Tritt A."/>
            <person name="Adam C."/>
            <person name="Daum C."/>
            <person name="Floudas D."/>
            <person name="Sun H."/>
            <person name="Yadav J.S."/>
            <person name="Pangilinan J."/>
            <person name="Larsson K.H."/>
            <person name="Matsuura K."/>
            <person name="Barry K."/>
            <person name="Labutti K."/>
            <person name="Kuo R."/>
            <person name="Ohm R.A."/>
            <person name="Bhattacharya S.S."/>
            <person name="Shirouzu T."/>
            <person name="Yoshinaga Y."/>
            <person name="Martin F.M."/>
            <person name="Grigoriev I.V."/>
            <person name="Hibbett D.S."/>
        </authorList>
    </citation>
    <scope>NUCLEOTIDE SEQUENCE [LARGE SCALE GENOMIC DNA]</scope>
    <source>
        <strain evidence="2 3">L-15889</strain>
    </source>
</reference>
<dbReference type="InterPro" id="IPR026893">
    <property type="entry name" value="Tyr/Ser_Pase_IphP-type"/>
</dbReference>
<dbReference type="SUPFAM" id="SSF52799">
    <property type="entry name" value="(Phosphotyrosine protein) phosphatases II"/>
    <property type="match status" value="1"/>
</dbReference>
<evidence type="ECO:0000313" key="3">
    <source>
        <dbReference type="Proteomes" id="UP000076727"/>
    </source>
</evidence>
<dbReference type="Pfam" id="PF13350">
    <property type="entry name" value="Y_phosphatase3"/>
    <property type="match status" value="1"/>
</dbReference>
<dbReference type="OrthoDB" id="9988524at2759"/>
<gene>
    <name evidence="2" type="ORF">DAEQUDRAFT_721612</name>
</gene>
<keyword evidence="3" id="KW-1185">Reference proteome</keyword>
<dbReference type="STRING" id="1314783.A0A165TJZ3"/>